<dbReference type="AlphaFoldDB" id="A0A7C3EWL9"/>
<comment type="caution">
    <text evidence="1">The sequence shown here is derived from an EMBL/GenBank/DDBJ whole genome shotgun (WGS) entry which is preliminary data.</text>
</comment>
<sequence>MDTMTVRRMLQERRQRWEATADHMAEQAMLDSESNFSFHLALRKLQAIDRNEKRLAIGAFGWCERCGALIDEGKEQYHQEGWALIFITAQRWPMLNAHHHDTIA</sequence>
<evidence type="ECO:0008006" key="2">
    <source>
        <dbReference type="Google" id="ProtNLM"/>
    </source>
</evidence>
<accession>A0A7C3EWL9</accession>
<dbReference type="EMBL" id="DSTX01000007">
    <property type="protein sequence ID" value="HFK20623.1"/>
    <property type="molecule type" value="Genomic_DNA"/>
</dbReference>
<evidence type="ECO:0000313" key="1">
    <source>
        <dbReference type="EMBL" id="HFK20623.1"/>
    </source>
</evidence>
<name>A0A7C3EWL9_9CREN</name>
<dbReference type="Gene3D" id="1.20.120.910">
    <property type="entry name" value="DksA, coiled-coil domain"/>
    <property type="match status" value="1"/>
</dbReference>
<proteinExistence type="predicted"/>
<organism evidence="1">
    <name type="scientific">Candidatus Methanomethylicus mesodigestus</name>
    <dbReference type="NCBI Taxonomy" id="1867258"/>
    <lineage>
        <taxon>Archaea</taxon>
        <taxon>Thermoproteota</taxon>
        <taxon>Methanosuratincolia</taxon>
        <taxon>Candidatus Methanomethylicales</taxon>
        <taxon>Candidatus Methanomethylicaceae</taxon>
        <taxon>Candidatus Methanomethylicus</taxon>
    </lineage>
</organism>
<reference evidence="1" key="1">
    <citation type="journal article" date="2020" name="mSystems">
        <title>Genome- and Community-Level Interaction Insights into Carbon Utilization and Element Cycling Functions of Hydrothermarchaeota in Hydrothermal Sediment.</title>
        <authorList>
            <person name="Zhou Z."/>
            <person name="Liu Y."/>
            <person name="Xu W."/>
            <person name="Pan J."/>
            <person name="Luo Z.H."/>
            <person name="Li M."/>
        </authorList>
    </citation>
    <scope>NUCLEOTIDE SEQUENCE [LARGE SCALE GENOMIC DNA]</scope>
    <source>
        <strain evidence="1">SpSt-468</strain>
    </source>
</reference>
<protein>
    <recommendedName>
        <fullName evidence="2">DksA C4-type domain-containing protein</fullName>
    </recommendedName>
</protein>
<gene>
    <name evidence="1" type="ORF">ENS19_04990</name>
</gene>